<dbReference type="AlphaFoldDB" id="A0A4V2UZ12"/>
<dbReference type="InterPro" id="IPR036388">
    <property type="entry name" value="WH-like_DNA-bd_sf"/>
</dbReference>
<dbReference type="SUPFAM" id="SSF46785">
    <property type="entry name" value="Winged helix' DNA-binding domain"/>
    <property type="match status" value="1"/>
</dbReference>
<dbReference type="Proteomes" id="UP000295525">
    <property type="component" value="Unassembled WGS sequence"/>
</dbReference>
<dbReference type="RefSeq" id="WP_132580282.1">
    <property type="nucleotide sequence ID" value="NZ_SMAJ01000003.1"/>
</dbReference>
<evidence type="ECO:0000313" key="6">
    <source>
        <dbReference type="EMBL" id="TCT09548.1"/>
    </source>
</evidence>
<evidence type="ECO:0000313" key="7">
    <source>
        <dbReference type="Proteomes" id="UP000295525"/>
    </source>
</evidence>
<accession>A0A4V2UZ12</accession>
<comment type="caution">
    <text evidence="6">The sequence shown here is derived from an EMBL/GenBank/DDBJ whole genome shotgun (WGS) entry which is preliminary data.</text>
</comment>
<dbReference type="GO" id="GO:0005829">
    <property type="term" value="C:cytosol"/>
    <property type="evidence" value="ECO:0007669"/>
    <property type="project" value="TreeGrafter"/>
</dbReference>
<keyword evidence="7" id="KW-1185">Reference proteome</keyword>
<keyword evidence="2" id="KW-0805">Transcription regulation</keyword>
<dbReference type="Pfam" id="PF03466">
    <property type="entry name" value="LysR_substrate"/>
    <property type="match status" value="1"/>
</dbReference>
<reference evidence="6 7" key="1">
    <citation type="submission" date="2019-03" db="EMBL/GenBank/DDBJ databases">
        <title>Genomic Encyclopedia of Type Strains, Phase IV (KMG-IV): sequencing the most valuable type-strain genomes for metagenomic binning, comparative biology and taxonomic classification.</title>
        <authorList>
            <person name="Goeker M."/>
        </authorList>
    </citation>
    <scope>NUCLEOTIDE SEQUENCE [LARGE SCALE GENOMIC DNA]</scope>
    <source>
        <strain evidence="6 7">DSM 24591</strain>
    </source>
</reference>
<dbReference type="Gene3D" id="1.10.10.10">
    <property type="entry name" value="Winged helix-like DNA-binding domain superfamily/Winged helix DNA-binding domain"/>
    <property type="match status" value="1"/>
</dbReference>
<dbReference type="EMBL" id="SMAJ01000003">
    <property type="protein sequence ID" value="TCT09548.1"/>
    <property type="molecule type" value="Genomic_DNA"/>
</dbReference>
<evidence type="ECO:0000259" key="5">
    <source>
        <dbReference type="PROSITE" id="PS50931"/>
    </source>
</evidence>
<name>A0A4V2UZ12_9BURK</name>
<dbReference type="PANTHER" id="PTHR30419:SF30">
    <property type="entry name" value="LYSR FAMILY TRANSCRIPTIONAL REGULATOR"/>
    <property type="match status" value="1"/>
</dbReference>
<dbReference type="InterPro" id="IPR005119">
    <property type="entry name" value="LysR_subst-bd"/>
</dbReference>
<protein>
    <submittedName>
        <fullName evidence="6">DNA-binding transcriptional LysR family regulator</fullName>
    </submittedName>
</protein>
<sequence>MNLKQLKHVVALSDTLNFHRAAERVFLTQSALSRSIANFESDIGLVIFDRSNGQVAVTSVGQQVLHRARKLLADSHNFLQDVRHLKEGISGLVSFGMGPFLAATVIPSALKKYHLAHPGISLNMNINRWDYLRNLLENEEIEFFIADIRQIPDDQNLNITLLGNPSIGFYCRRGHPLHKQNSDAPINAQELLEFPMASVGIPPVVKQEIKHELNLAESADLKIDIQCDDLLLLKNLLPGTDIVLLCAKAMMAFPSIQEEIVHLNVPMANNKFGTWGLVTIKSKELTPAAQILAQLLCTHIVEATNEF</sequence>
<dbReference type="InterPro" id="IPR000847">
    <property type="entry name" value="LysR_HTH_N"/>
</dbReference>
<dbReference type="Pfam" id="PF00126">
    <property type="entry name" value="HTH_1"/>
    <property type="match status" value="1"/>
</dbReference>
<dbReference type="Gene3D" id="3.40.190.290">
    <property type="match status" value="1"/>
</dbReference>
<evidence type="ECO:0000256" key="1">
    <source>
        <dbReference type="ARBA" id="ARBA00009437"/>
    </source>
</evidence>
<dbReference type="SUPFAM" id="SSF53850">
    <property type="entry name" value="Periplasmic binding protein-like II"/>
    <property type="match status" value="1"/>
</dbReference>
<keyword evidence="4" id="KW-0804">Transcription</keyword>
<evidence type="ECO:0000256" key="4">
    <source>
        <dbReference type="ARBA" id="ARBA00023163"/>
    </source>
</evidence>
<dbReference type="GO" id="GO:0003700">
    <property type="term" value="F:DNA-binding transcription factor activity"/>
    <property type="evidence" value="ECO:0007669"/>
    <property type="project" value="InterPro"/>
</dbReference>
<evidence type="ECO:0000256" key="3">
    <source>
        <dbReference type="ARBA" id="ARBA00023125"/>
    </source>
</evidence>
<proteinExistence type="inferred from homology"/>
<feature type="domain" description="HTH lysR-type" evidence="5">
    <location>
        <begin position="1"/>
        <end position="58"/>
    </location>
</feature>
<keyword evidence="3 6" id="KW-0238">DNA-binding</keyword>
<comment type="similarity">
    <text evidence="1">Belongs to the LysR transcriptional regulatory family.</text>
</comment>
<dbReference type="GO" id="GO:0003677">
    <property type="term" value="F:DNA binding"/>
    <property type="evidence" value="ECO:0007669"/>
    <property type="project" value="UniProtKB-KW"/>
</dbReference>
<dbReference type="InterPro" id="IPR050950">
    <property type="entry name" value="HTH-type_LysR_regulators"/>
</dbReference>
<dbReference type="InterPro" id="IPR036390">
    <property type="entry name" value="WH_DNA-bd_sf"/>
</dbReference>
<dbReference type="PRINTS" id="PR00039">
    <property type="entry name" value="HTHLYSR"/>
</dbReference>
<organism evidence="6 7">
    <name type="scientific">Paralcaligenes ureilyticus</name>
    <dbReference type="NCBI Taxonomy" id="627131"/>
    <lineage>
        <taxon>Bacteria</taxon>
        <taxon>Pseudomonadati</taxon>
        <taxon>Pseudomonadota</taxon>
        <taxon>Betaproteobacteria</taxon>
        <taxon>Burkholderiales</taxon>
        <taxon>Alcaligenaceae</taxon>
        <taxon>Paralcaligenes</taxon>
    </lineage>
</organism>
<dbReference type="PROSITE" id="PS50931">
    <property type="entry name" value="HTH_LYSR"/>
    <property type="match status" value="1"/>
</dbReference>
<dbReference type="OrthoDB" id="8673707at2"/>
<dbReference type="PANTHER" id="PTHR30419">
    <property type="entry name" value="HTH-TYPE TRANSCRIPTIONAL REGULATOR YBHD"/>
    <property type="match status" value="1"/>
</dbReference>
<evidence type="ECO:0000256" key="2">
    <source>
        <dbReference type="ARBA" id="ARBA00023015"/>
    </source>
</evidence>
<gene>
    <name evidence="6" type="ORF">EDC26_103167</name>
</gene>